<proteinExistence type="predicted"/>
<comment type="caution">
    <text evidence="1">The sequence shown here is derived from an EMBL/GenBank/DDBJ whole genome shotgun (WGS) entry which is preliminary data.</text>
</comment>
<evidence type="ECO:0000313" key="2">
    <source>
        <dbReference type="Proteomes" id="UP001419268"/>
    </source>
</evidence>
<accession>A0AAP0F6X5</accession>
<keyword evidence="2" id="KW-1185">Reference proteome</keyword>
<dbReference type="AlphaFoldDB" id="A0AAP0F6X5"/>
<dbReference type="Proteomes" id="UP001419268">
    <property type="component" value="Unassembled WGS sequence"/>
</dbReference>
<reference evidence="1 2" key="1">
    <citation type="submission" date="2024-01" db="EMBL/GenBank/DDBJ databases">
        <title>Genome assemblies of Stephania.</title>
        <authorList>
            <person name="Yang L."/>
        </authorList>
    </citation>
    <scope>NUCLEOTIDE SEQUENCE [LARGE SCALE GENOMIC DNA]</scope>
    <source>
        <strain evidence="1">JXDWG</strain>
        <tissue evidence="1">Leaf</tissue>
    </source>
</reference>
<dbReference type="EMBL" id="JBBNAG010000009">
    <property type="protein sequence ID" value="KAK9105022.1"/>
    <property type="molecule type" value="Genomic_DNA"/>
</dbReference>
<organism evidence="1 2">
    <name type="scientific">Stephania cephalantha</name>
    <dbReference type="NCBI Taxonomy" id="152367"/>
    <lineage>
        <taxon>Eukaryota</taxon>
        <taxon>Viridiplantae</taxon>
        <taxon>Streptophyta</taxon>
        <taxon>Embryophyta</taxon>
        <taxon>Tracheophyta</taxon>
        <taxon>Spermatophyta</taxon>
        <taxon>Magnoliopsida</taxon>
        <taxon>Ranunculales</taxon>
        <taxon>Menispermaceae</taxon>
        <taxon>Menispermoideae</taxon>
        <taxon>Cissampelideae</taxon>
        <taxon>Stephania</taxon>
    </lineage>
</organism>
<protein>
    <submittedName>
        <fullName evidence="1">Uncharacterized protein</fullName>
    </submittedName>
</protein>
<evidence type="ECO:0000313" key="1">
    <source>
        <dbReference type="EMBL" id="KAK9105022.1"/>
    </source>
</evidence>
<name>A0AAP0F6X5_9MAGN</name>
<sequence length="51" mass="5723">MFFFQPLDCSAVALSPTSYHGGRQITVKMGTVKKKVNTVDSEEENEMELLD</sequence>
<gene>
    <name evidence="1" type="ORF">Scep_021866</name>
</gene>